<keyword evidence="3" id="KW-1185">Reference proteome</keyword>
<gene>
    <name evidence="2" type="ORF">SLS53_006844</name>
</gene>
<proteinExistence type="predicted"/>
<protein>
    <submittedName>
        <fullName evidence="2">Uncharacterized protein</fullName>
    </submittedName>
</protein>
<name>A0AAN9U3T8_9PEZI</name>
<evidence type="ECO:0000313" key="3">
    <source>
        <dbReference type="Proteomes" id="UP001320245"/>
    </source>
</evidence>
<comment type="caution">
    <text evidence="2">The sequence shown here is derived from an EMBL/GenBank/DDBJ whole genome shotgun (WGS) entry which is preliminary data.</text>
</comment>
<dbReference type="Proteomes" id="UP001320245">
    <property type="component" value="Unassembled WGS sequence"/>
</dbReference>
<dbReference type="EMBL" id="JAJSPL020000032">
    <property type="protein sequence ID" value="KAK7736640.1"/>
    <property type="molecule type" value="Genomic_DNA"/>
</dbReference>
<accession>A0AAN9U3T8</accession>
<evidence type="ECO:0000313" key="2">
    <source>
        <dbReference type="EMBL" id="KAK7736640.1"/>
    </source>
</evidence>
<organism evidence="2 3">
    <name type="scientific">Cytospora paraplurivora</name>
    <dbReference type="NCBI Taxonomy" id="2898453"/>
    <lineage>
        <taxon>Eukaryota</taxon>
        <taxon>Fungi</taxon>
        <taxon>Dikarya</taxon>
        <taxon>Ascomycota</taxon>
        <taxon>Pezizomycotina</taxon>
        <taxon>Sordariomycetes</taxon>
        <taxon>Sordariomycetidae</taxon>
        <taxon>Diaporthales</taxon>
        <taxon>Cytosporaceae</taxon>
        <taxon>Cytospora</taxon>
    </lineage>
</organism>
<sequence length="179" mass="20597">MTVFDAKFRSFSEDQKKAIKRLQKLPFGCLVIEGIPAEIQKLAIDDNPPPSAELPIEDPKIRCLLRHVQHIFDIDVQELRGKLADSDNKQAFDFKWHKHWRQWKTEAIRSIQQDLDTAVVITKDELLAENADAEDNQDSTVEDHEHELDLSADNKPSIPQLHCYPEVMIMPIKTSMVTT</sequence>
<reference evidence="2 3" key="1">
    <citation type="journal article" date="2023" name="PLoS ONE">
        <title>Cytospora paraplurivora sp. nov. isolated from orchards with fruit tree decline syndrome in Ontario, Canada.</title>
        <authorList>
            <person name="Ilyukhin E."/>
            <person name="Nguyen H.D.T."/>
            <person name="Castle A.J."/>
            <person name="Ellouze W."/>
        </authorList>
    </citation>
    <scope>NUCLEOTIDE SEQUENCE [LARGE SCALE GENOMIC DNA]</scope>
    <source>
        <strain evidence="2 3">FDS-564</strain>
    </source>
</reference>
<dbReference type="AlphaFoldDB" id="A0AAN9U3T8"/>
<feature type="region of interest" description="Disordered" evidence="1">
    <location>
        <begin position="129"/>
        <end position="154"/>
    </location>
</feature>
<evidence type="ECO:0000256" key="1">
    <source>
        <dbReference type="SAM" id="MobiDB-lite"/>
    </source>
</evidence>